<accession>A0ABR6ZAF8</accession>
<evidence type="ECO:0000313" key="1">
    <source>
        <dbReference type="EMBL" id="MBC3908745.1"/>
    </source>
</evidence>
<name>A0ABR6ZAF8_9BURK</name>
<sequence>MIEIIPTRTVDEALALVAAFDGSPKDFMLAVHQSLLDPIGINMALITDRILERGWLPDGLEQRADHRLYRYREFA</sequence>
<protein>
    <submittedName>
        <fullName evidence="1">Uncharacterized protein</fullName>
    </submittedName>
</protein>
<organism evidence="1 2">
    <name type="scientific">Undibacterium umbellatum</name>
    <dbReference type="NCBI Taxonomy" id="2762300"/>
    <lineage>
        <taxon>Bacteria</taxon>
        <taxon>Pseudomonadati</taxon>
        <taxon>Pseudomonadota</taxon>
        <taxon>Betaproteobacteria</taxon>
        <taxon>Burkholderiales</taxon>
        <taxon>Oxalobacteraceae</taxon>
        <taxon>Undibacterium</taxon>
    </lineage>
</organism>
<reference evidence="1 2" key="1">
    <citation type="submission" date="2020-08" db="EMBL/GenBank/DDBJ databases">
        <title>Novel species isolated from subtropical streams in China.</title>
        <authorList>
            <person name="Lu H."/>
        </authorList>
    </citation>
    <scope>NUCLEOTIDE SEQUENCE [LARGE SCALE GENOMIC DNA]</scope>
    <source>
        <strain evidence="1 2">NL8W</strain>
    </source>
</reference>
<dbReference type="Proteomes" id="UP000646911">
    <property type="component" value="Unassembled WGS sequence"/>
</dbReference>
<proteinExistence type="predicted"/>
<dbReference type="EMBL" id="JACOFX010000006">
    <property type="protein sequence ID" value="MBC3908745.1"/>
    <property type="molecule type" value="Genomic_DNA"/>
</dbReference>
<comment type="caution">
    <text evidence="1">The sequence shown here is derived from an EMBL/GenBank/DDBJ whole genome shotgun (WGS) entry which is preliminary data.</text>
</comment>
<keyword evidence="2" id="KW-1185">Reference proteome</keyword>
<gene>
    <name evidence="1" type="ORF">H8L47_14365</name>
</gene>
<dbReference type="RefSeq" id="WP_186954278.1">
    <property type="nucleotide sequence ID" value="NZ_JACOFX010000006.1"/>
</dbReference>
<evidence type="ECO:0000313" key="2">
    <source>
        <dbReference type="Proteomes" id="UP000646911"/>
    </source>
</evidence>